<keyword evidence="3" id="KW-1185">Reference proteome</keyword>
<dbReference type="Pfam" id="PF14065">
    <property type="entry name" value="Pvc16_N"/>
    <property type="match status" value="1"/>
</dbReference>
<proteinExistence type="predicted"/>
<comment type="caution">
    <text evidence="2">The sequence shown here is derived from an EMBL/GenBank/DDBJ whole genome shotgun (WGS) entry which is preliminary data.</text>
</comment>
<dbReference type="RefSeq" id="WP_140593682.1">
    <property type="nucleotide sequence ID" value="NZ_VFWZ01000003.1"/>
</dbReference>
<evidence type="ECO:0000259" key="1">
    <source>
        <dbReference type="Pfam" id="PF14065"/>
    </source>
</evidence>
<evidence type="ECO:0000313" key="3">
    <source>
        <dbReference type="Proteomes" id="UP000315540"/>
    </source>
</evidence>
<protein>
    <submittedName>
        <fullName evidence="2">DUF4255 domain-containing protein</fullName>
    </submittedName>
</protein>
<dbReference type="InterPro" id="IPR025351">
    <property type="entry name" value="Pvc16_N"/>
</dbReference>
<accession>A0A504JHF8</accession>
<dbReference type="Proteomes" id="UP000315540">
    <property type="component" value="Unassembled WGS sequence"/>
</dbReference>
<sequence>MLDKALLFITNLLNRDLKMSFGLADDIVVLGSLINLDGSVTQNIENKVVLSVINLEHEKTVKHMGGYIVDDQGKYGKVNPPVYLNIYMLVSANYNSENYVEALKMLTHVIGLFQASMIFTPETHPDLDPSIQRLTFEIYNVPIQELSHLWSGIGAKYVPSILYKIRMISIQKGHIKEEISGISGLGTSAQKR</sequence>
<evidence type="ECO:0000313" key="2">
    <source>
        <dbReference type="EMBL" id="TPN86219.1"/>
    </source>
</evidence>
<dbReference type="AlphaFoldDB" id="A0A504JHF8"/>
<dbReference type="OrthoDB" id="7560784at2"/>
<reference evidence="2 3" key="1">
    <citation type="submission" date="2019-06" db="EMBL/GenBank/DDBJ databases">
        <authorList>
            <person name="Meng X."/>
        </authorList>
    </citation>
    <scope>NUCLEOTIDE SEQUENCE [LARGE SCALE GENOMIC DNA]</scope>
    <source>
        <strain evidence="2 3">M625</strain>
    </source>
</reference>
<gene>
    <name evidence="2" type="ORF">FHK87_13190</name>
</gene>
<feature type="domain" description="Pvc16 N-terminal" evidence="1">
    <location>
        <begin position="9"/>
        <end position="177"/>
    </location>
</feature>
<organism evidence="2 3">
    <name type="scientific">Aquimarina algicola</name>
    <dbReference type="NCBI Taxonomy" id="2589995"/>
    <lineage>
        <taxon>Bacteria</taxon>
        <taxon>Pseudomonadati</taxon>
        <taxon>Bacteroidota</taxon>
        <taxon>Flavobacteriia</taxon>
        <taxon>Flavobacteriales</taxon>
        <taxon>Flavobacteriaceae</taxon>
        <taxon>Aquimarina</taxon>
    </lineage>
</organism>
<name>A0A504JHF8_9FLAO</name>
<dbReference type="EMBL" id="VFWZ01000003">
    <property type="protein sequence ID" value="TPN86219.1"/>
    <property type="molecule type" value="Genomic_DNA"/>
</dbReference>